<protein>
    <submittedName>
        <fullName evidence="1">Uncharacterized protein</fullName>
    </submittedName>
</protein>
<dbReference type="InParanoid" id="A0A5J5EE77"/>
<sequence length="89" mass="9335">MFRGLQGIVALRLLSNIKGISAAYSLQGKFTTDLFHSQGSSIVCSFNLRSTPKAPCLAEEEALNASASSCAVQWPLNQGAAVARTSGCD</sequence>
<name>A0A5J5EE77_9PEZI</name>
<reference evidence="1 2" key="1">
    <citation type="submission" date="2019-09" db="EMBL/GenBank/DDBJ databases">
        <title>Draft genome of the ectomycorrhizal ascomycete Sphaerosporella brunnea.</title>
        <authorList>
            <consortium name="DOE Joint Genome Institute"/>
            <person name="Benucci G.M."/>
            <person name="Marozzi G."/>
            <person name="Antonielli L."/>
            <person name="Sanchez S."/>
            <person name="Marco P."/>
            <person name="Wang X."/>
            <person name="Falini L.B."/>
            <person name="Barry K."/>
            <person name="Haridas S."/>
            <person name="Lipzen A."/>
            <person name="Labutti K."/>
            <person name="Grigoriev I.V."/>
            <person name="Murat C."/>
            <person name="Martin F."/>
            <person name="Albertini E."/>
            <person name="Donnini D."/>
            <person name="Bonito G."/>
        </authorList>
    </citation>
    <scope>NUCLEOTIDE SEQUENCE [LARGE SCALE GENOMIC DNA]</scope>
    <source>
        <strain evidence="1 2">Sb_GMNB300</strain>
    </source>
</reference>
<evidence type="ECO:0000313" key="1">
    <source>
        <dbReference type="EMBL" id="KAA8893058.1"/>
    </source>
</evidence>
<dbReference type="EMBL" id="VXIS01000514">
    <property type="protein sequence ID" value="KAA8893058.1"/>
    <property type="molecule type" value="Genomic_DNA"/>
</dbReference>
<keyword evidence="2" id="KW-1185">Reference proteome</keyword>
<dbReference type="AlphaFoldDB" id="A0A5J5EE77"/>
<organism evidence="1 2">
    <name type="scientific">Sphaerosporella brunnea</name>
    <dbReference type="NCBI Taxonomy" id="1250544"/>
    <lineage>
        <taxon>Eukaryota</taxon>
        <taxon>Fungi</taxon>
        <taxon>Dikarya</taxon>
        <taxon>Ascomycota</taxon>
        <taxon>Pezizomycotina</taxon>
        <taxon>Pezizomycetes</taxon>
        <taxon>Pezizales</taxon>
        <taxon>Pyronemataceae</taxon>
        <taxon>Sphaerosporella</taxon>
    </lineage>
</organism>
<gene>
    <name evidence="1" type="ORF">FN846DRAFT_577748</name>
</gene>
<proteinExistence type="predicted"/>
<evidence type="ECO:0000313" key="2">
    <source>
        <dbReference type="Proteomes" id="UP000326924"/>
    </source>
</evidence>
<comment type="caution">
    <text evidence="1">The sequence shown here is derived from an EMBL/GenBank/DDBJ whole genome shotgun (WGS) entry which is preliminary data.</text>
</comment>
<accession>A0A5J5EE77</accession>
<dbReference type="Proteomes" id="UP000326924">
    <property type="component" value="Unassembled WGS sequence"/>
</dbReference>